<feature type="domain" description="Multidrug resistance protein MdtA-like barrel-sandwich hybrid" evidence="4">
    <location>
        <begin position="64"/>
        <end position="194"/>
    </location>
</feature>
<name>A0A7W6G9C0_9HYPH</name>
<evidence type="ECO:0000256" key="3">
    <source>
        <dbReference type="SAM" id="SignalP"/>
    </source>
</evidence>
<dbReference type="PANTHER" id="PTHR30469">
    <property type="entry name" value="MULTIDRUG RESISTANCE PROTEIN MDTA"/>
    <property type="match status" value="1"/>
</dbReference>
<evidence type="ECO:0000259" key="4">
    <source>
        <dbReference type="Pfam" id="PF25917"/>
    </source>
</evidence>
<dbReference type="RefSeq" id="WP_183898442.1">
    <property type="nucleotide sequence ID" value="NZ_JACIDW010000001.1"/>
</dbReference>
<dbReference type="GO" id="GO:0015562">
    <property type="term" value="F:efflux transmembrane transporter activity"/>
    <property type="evidence" value="ECO:0007669"/>
    <property type="project" value="TreeGrafter"/>
</dbReference>
<dbReference type="Gene3D" id="1.10.287.470">
    <property type="entry name" value="Helix hairpin bin"/>
    <property type="match status" value="1"/>
</dbReference>
<dbReference type="PROSITE" id="PS51257">
    <property type="entry name" value="PROKAR_LIPOPROTEIN"/>
    <property type="match status" value="1"/>
</dbReference>
<comment type="caution">
    <text evidence="6">The sequence shown here is derived from an EMBL/GenBank/DDBJ whole genome shotgun (WGS) entry which is preliminary data.</text>
</comment>
<keyword evidence="7" id="KW-1185">Reference proteome</keyword>
<evidence type="ECO:0000256" key="2">
    <source>
        <dbReference type="SAM" id="Coils"/>
    </source>
</evidence>
<dbReference type="Gene3D" id="2.40.420.20">
    <property type="match status" value="1"/>
</dbReference>
<feature type="chain" id="PRO_5030524198" evidence="3">
    <location>
        <begin position="20"/>
        <end position="358"/>
    </location>
</feature>
<dbReference type="Gene3D" id="2.40.50.100">
    <property type="match status" value="1"/>
</dbReference>
<dbReference type="Pfam" id="PF25989">
    <property type="entry name" value="YknX_C"/>
    <property type="match status" value="1"/>
</dbReference>
<feature type="domain" description="YknX-like C-terminal permuted SH3-like" evidence="5">
    <location>
        <begin position="284"/>
        <end position="352"/>
    </location>
</feature>
<reference evidence="6 7" key="1">
    <citation type="submission" date="2020-08" db="EMBL/GenBank/DDBJ databases">
        <title>Genomic Encyclopedia of Type Strains, Phase IV (KMG-IV): sequencing the most valuable type-strain genomes for metagenomic binning, comparative biology and taxonomic classification.</title>
        <authorList>
            <person name="Goeker M."/>
        </authorList>
    </citation>
    <scope>NUCLEOTIDE SEQUENCE [LARGE SCALE GENOMIC DNA]</scope>
    <source>
        <strain evidence="6 7">DSM 26575</strain>
    </source>
</reference>
<protein>
    <submittedName>
        <fullName evidence="6">RND family efflux transporter MFP subunit</fullName>
    </submittedName>
</protein>
<dbReference type="InterPro" id="IPR058637">
    <property type="entry name" value="YknX-like_C"/>
</dbReference>
<sequence length="358" mass="37850">MWRSSIPKLLVIPMIIALGACSEEQETAPPIRPVLSSIMELTNLPTPSFAGTVAPKTETPLGFRVGGLMVARDVNTGDVVTKGELLASLEPTALELAVRSAQAELANAQAQLANARSTEERARATFQSGTATKSSLESSVQATQTAQSAVVQAQTALDKSNEDLSYAQLLATFDGIVTATSVEVGQVVSAGESVLTVAMPGERDAVVDIPEGELIPAMGDAYSILLQINPSITSMGVVREVAPTADAATRTRRVKIALQSPPDAFRIGTTITAIRQARDIKKLFLPASAILNQDGKTLVWVVDEKQEIVRSQEVRLRDKTSAHPEVISGLEPGTRVVIAGVHSLKEGQKIKVEGGARS</sequence>
<dbReference type="GO" id="GO:1990281">
    <property type="term" value="C:efflux pump complex"/>
    <property type="evidence" value="ECO:0007669"/>
    <property type="project" value="TreeGrafter"/>
</dbReference>
<evidence type="ECO:0000259" key="5">
    <source>
        <dbReference type="Pfam" id="PF25989"/>
    </source>
</evidence>
<feature type="signal peptide" evidence="3">
    <location>
        <begin position="1"/>
        <end position="19"/>
    </location>
</feature>
<evidence type="ECO:0000256" key="1">
    <source>
        <dbReference type="ARBA" id="ARBA00009477"/>
    </source>
</evidence>
<dbReference type="PANTHER" id="PTHR30469:SF15">
    <property type="entry name" value="HLYD FAMILY OF SECRETION PROTEINS"/>
    <property type="match status" value="1"/>
</dbReference>
<evidence type="ECO:0000313" key="6">
    <source>
        <dbReference type="EMBL" id="MBB3962725.1"/>
    </source>
</evidence>
<dbReference type="Proteomes" id="UP000582090">
    <property type="component" value="Unassembled WGS sequence"/>
</dbReference>
<dbReference type="InterPro" id="IPR006143">
    <property type="entry name" value="RND_pump_MFP"/>
</dbReference>
<dbReference type="Gene3D" id="2.40.30.170">
    <property type="match status" value="1"/>
</dbReference>
<organism evidence="6 7">
    <name type="scientific">Rhizobium metallidurans</name>
    <dbReference type="NCBI Taxonomy" id="1265931"/>
    <lineage>
        <taxon>Bacteria</taxon>
        <taxon>Pseudomonadati</taxon>
        <taxon>Pseudomonadota</taxon>
        <taxon>Alphaproteobacteria</taxon>
        <taxon>Hyphomicrobiales</taxon>
        <taxon>Rhizobiaceae</taxon>
        <taxon>Rhizobium/Agrobacterium group</taxon>
        <taxon>Rhizobium</taxon>
    </lineage>
</organism>
<dbReference type="NCBIfam" id="TIGR01730">
    <property type="entry name" value="RND_mfp"/>
    <property type="match status" value="1"/>
</dbReference>
<dbReference type="InterPro" id="IPR058625">
    <property type="entry name" value="MdtA-like_BSH"/>
</dbReference>
<gene>
    <name evidence="6" type="ORF">GGQ67_000343</name>
</gene>
<dbReference type="SUPFAM" id="SSF111369">
    <property type="entry name" value="HlyD-like secretion proteins"/>
    <property type="match status" value="1"/>
</dbReference>
<keyword evidence="3" id="KW-0732">Signal</keyword>
<dbReference type="AlphaFoldDB" id="A0A7W6G9C0"/>
<dbReference type="EMBL" id="JACIDW010000001">
    <property type="protein sequence ID" value="MBB3962725.1"/>
    <property type="molecule type" value="Genomic_DNA"/>
</dbReference>
<proteinExistence type="inferred from homology"/>
<keyword evidence="2" id="KW-0175">Coiled coil</keyword>
<accession>A0A7W6G9C0</accession>
<evidence type="ECO:0000313" key="7">
    <source>
        <dbReference type="Proteomes" id="UP000582090"/>
    </source>
</evidence>
<comment type="similarity">
    <text evidence="1">Belongs to the membrane fusion protein (MFP) (TC 8.A.1) family.</text>
</comment>
<dbReference type="Pfam" id="PF25917">
    <property type="entry name" value="BSH_RND"/>
    <property type="match status" value="1"/>
</dbReference>
<feature type="coiled-coil region" evidence="2">
    <location>
        <begin position="98"/>
        <end position="125"/>
    </location>
</feature>